<dbReference type="Proteomes" id="UP001303889">
    <property type="component" value="Unassembled WGS sequence"/>
</dbReference>
<gene>
    <name evidence="3" type="ORF">C8A05DRAFT_44008</name>
</gene>
<sequence>MRIACLQFDPRVGDVHNNLDRADAVLAKADPADLDGLDLLVLPELAFTGYNFASLQHIAPALEQAGSGISSLWAQNIALKHDCAVVVGYPEKVDVSAQWPASPEYYNSALVYNGDGDVVGNYRKSFLYYTDETWALEGGAGFFKKSIPALGNVALGICTDLNPYKLEAPWDAFEFGFHIIEAQANLVILSMAWQTHQHPSEFGRTPEEPDLDTLVYWVQRLEPVICANKEEEVVVVFCNRTGTEGEAAYTGTSAVIGIKHGTVFVYGVLGRSVNDLLMVDTSLPPQTRAAQPPPSSPGSRSPPSPAAPPPTAAHPHASKSPRAHSSTTLAPSTAR</sequence>
<dbReference type="PANTHER" id="PTHR11750:SF26">
    <property type="entry name" value="PROTEIN N-TERMINAL AMIDASE"/>
    <property type="match status" value="1"/>
</dbReference>
<evidence type="ECO:0000313" key="4">
    <source>
        <dbReference type="Proteomes" id="UP001303889"/>
    </source>
</evidence>
<dbReference type="PANTHER" id="PTHR11750">
    <property type="entry name" value="PROTEIN N-TERMINAL AMIDASE"/>
    <property type="match status" value="1"/>
</dbReference>
<protein>
    <submittedName>
        <fullName evidence="3">Carbon-nitrogen hydrolase</fullName>
    </submittedName>
</protein>
<name>A0AAN6RTX0_9PEZI</name>
<dbReference type="InterPro" id="IPR036526">
    <property type="entry name" value="C-N_Hydrolase_sf"/>
</dbReference>
<comment type="caution">
    <text evidence="3">The sequence shown here is derived from an EMBL/GenBank/DDBJ whole genome shotgun (WGS) entry which is preliminary data.</text>
</comment>
<dbReference type="SUPFAM" id="SSF56317">
    <property type="entry name" value="Carbon-nitrogen hydrolase"/>
    <property type="match status" value="1"/>
</dbReference>
<dbReference type="AlphaFoldDB" id="A0AAN6RTX0"/>
<keyword evidence="3" id="KW-0378">Hydrolase</keyword>
<organism evidence="3 4">
    <name type="scientific">Staphylotrichum tortipilum</name>
    <dbReference type="NCBI Taxonomy" id="2831512"/>
    <lineage>
        <taxon>Eukaryota</taxon>
        <taxon>Fungi</taxon>
        <taxon>Dikarya</taxon>
        <taxon>Ascomycota</taxon>
        <taxon>Pezizomycotina</taxon>
        <taxon>Sordariomycetes</taxon>
        <taxon>Sordariomycetidae</taxon>
        <taxon>Sordariales</taxon>
        <taxon>Chaetomiaceae</taxon>
        <taxon>Staphylotrichum</taxon>
    </lineage>
</organism>
<reference evidence="3" key="1">
    <citation type="journal article" date="2023" name="Mol. Phylogenet. Evol.">
        <title>Genome-scale phylogeny and comparative genomics of the fungal order Sordariales.</title>
        <authorList>
            <person name="Hensen N."/>
            <person name="Bonometti L."/>
            <person name="Westerberg I."/>
            <person name="Brannstrom I.O."/>
            <person name="Guillou S."/>
            <person name="Cros-Aarteil S."/>
            <person name="Calhoun S."/>
            <person name="Haridas S."/>
            <person name="Kuo A."/>
            <person name="Mondo S."/>
            <person name="Pangilinan J."/>
            <person name="Riley R."/>
            <person name="LaButti K."/>
            <person name="Andreopoulos B."/>
            <person name="Lipzen A."/>
            <person name="Chen C."/>
            <person name="Yan M."/>
            <person name="Daum C."/>
            <person name="Ng V."/>
            <person name="Clum A."/>
            <person name="Steindorff A."/>
            <person name="Ohm R.A."/>
            <person name="Martin F."/>
            <person name="Silar P."/>
            <person name="Natvig D.O."/>
            <person name="Lalanne C."/>
            <person name="Gautier V."/>
            <person name="Ament-Velasquez S.L."/>
            <person name="Kruys A."/>
            <person name="Hutchinson M.I."/>
            <person name="Powell A.J."/>
            <person name="Barry K."/>
            <person name="Miller A.N."/>
            <person name="Grigoriev I.V."/>
            <person name="Debuchy R."/>
            <person name="Gladieux P."/>
            <person name="Hiltunen Thoren M."/>
            <person name="Johannesson H."/>
        </authorList>
    </citation>
    <scope>NUCLEOTIDE SEQUENCE</scope>
    <source>
        <strain evidence="3">CBS 103.79</strain>
    </source>
</reference>
<evidence type="ECO:0000259" key="2">
    <source>
        <dbReference type="PROSITE" id="PS50263"/>
    </source>
</evidence>
<dbReference type="InterPro" id="IPR039703">
    <property type="entry name" value="Nta1"/>
</dbReference>
<dbReference type="InterPro" id="IPR003010">
    <property type="entry name" value="C-N_Hydrolase"/>
</dbReference>
<proteinExistence type="predicted"/>
<dbReference type="PROSITE" id="PS50263">
    <property type="entry name" value="CN_HYDROLASE"/>
    <property type="match status" value="1"/>
</dbReference>
<dbReference type="CDD" id="cd07566">
    <property type="entry name" value="ScNTA1_like"/>
    <property type="match status" value="1"/>
</dbReference>
<evidence type="ECO:0000256" key="1">
    <source>
        <dbReference type="SAM" id="MobiDB-lite"/>
    </source>
</evidence>
<reference evidence="3" key="2">
    <citation type="submission" date="2023-05" db="EMBL/GenBank/DDBJ databases">
        <authorList>
            <consortium name="Lawrence Berkeley National Laboratory"/>
            <person name="Steindorff A."/>
            <person name="Hensen N."/>
            <person name="Bonometti L."/>
            <person name="Westerberg I."/>
            <person name="Brannstrom I.O."/>
            <person name="Guillou S."/>
            <person name="Cros-Aarteil S."/>
            <person name="Calhoun S."/>
            <person name="Haridas S."/>
            <person name="Kuo A."/>
            <person name="Mondo S."/>
            <person name="Pangilinan J."/>
            <person name="Riley R."/>
            <person name="Labutti K."/>
            <person name="Andreopoulos B."/>
            <person name="Lipzen A."/>
            <person name="Chen C."/>
            <person name="Yanf M."/>
            <person name="Daum C."/>
            <person name="Ng V."/>
            <person name="Clum A."/>
            <person name="Ohm R."/>
            <person name="Martin F."/>
            <person name="Silar P."/>
            <person name="Natvig D."/>
            <person name="Lalanne C."/>
            <person name="Gautier V."/>
            <person name="Ament-Velasquez S.L."/>
            <person name="Kruys A."/>
            <person name="Hutchinson M.I."/>
            <person name="Powell A.J."/>
            <person name="Barry K."/>
            <person name="Miller A.N."/>
            <person name="Grigoriev I.V."/>
            <person name="Debuchy R."/>
            <person name="Gladieux P."/>
            <person name="Thoren M.H."/>
            <person name="Johannesson H."/>
        </authorList>
    </citation>
    <scope>NUCLEOTIDE SEQUENCE</scope>
    <source>
        <strain evidence="3">CBS 103.79</strain>
    </source>
</reference>
<dbReference type="EMBL" id="MU855498">
    <property type="protein sequence ID" value="KAK3902614.1"/>
    <property type="molecule type" value="Genomic_DNA"/>
</dbReference>
<dbReference type="GO" id="GO:0030163">
    <property type="term" value="P:protein catabolic process"/>
    <property type="evidence" value="ECO:0007669"/>
    <property type="project" value="TreeGrafter"/>
</dbReference>
<feature type="domain" description="CN hydrolase" evidence="2">
    <location>
        <begin position="1"/>
        <end position="283"/>
    </location>
</feature>
<evidence type="ECO:0000313" key="3">
    <source>
        <dbReference type="EMBL" id="KAK3902614.1"/>
    </source>
</evidence>
<feature type="compositionally biased region" description="Pro residues" evidence="1">
    <location>
        <begin position="291"/>
        <end position="312"/>
    </location>
</feature>
<feature type="compositionally biased region" description="Polar residues" evidence="1">
    <location>
        <begin position="323"/>
        <end position="335"/>
    </location>
</feature>
<dbReference type="GO" id="GO:0008418">
    <property type="term" value="F:protein-N-terminal asparagine amidohydrolase activity"/>
    <property type="evidence" value="ECO:0007669"/>
    <property type="project" value="InterPro"/>
</dbReference>
<dbReference type="GO" id="GO:0070773">
    <property type="term" value="F:protein-N-terminal glutamine amidohydrolase activity"/>
    <property type="evidence" value="ECO:0007669"/>
    <property type="project" value="InterPro"/>
</dbReference>
<feature type="region of interest" description="Disordered" evidence="1">
    <location>
        <begin position="284"/>
        <end position="335"/>
    </location>
</feature>
<dbReference type="Gene3D" id="3.60.110.10">
    <property type="entry name" value="Carbon-nitrogen hydrolase"/>
    <property type="match status" value="1"/>
</dbReference>
<keyword evidence="4" id="KW-1185">Reference proteome</keyword>
<accession>A0AAN6RTX0</accession>
<dbReference type="Pfam" id="PF00795">
    <property type="entry name" value="CN_hydrolase"/>
    <property type="match status" value="1"/>
</dbReference>